<evidence type="ECO:0000256" key="4">
    <source>
        <dbReference type="ARBA" id="ARBA00022833"/>
    </source>
</evidence>
<dbReference type="InterPro" id="IPR033739">
    <property type="entry name" value="M10A_MMP"/>
</dbReference>
<evidence type="ECO:0000256" key="2">
    <source>
        <dbReference type="ARBA" id="ARBA00022723"/>
    </source>
</evidence>
<dbReference type="GO" id="GO:0006508">
    <property type="term" value="P:proteolysis"/>
    <property type="evidence" value="ECO:0007669"/>
    <property type="project" value="UniProtKB-KW"/>
</dbReference>
<dbReference type="InterPro" id="IPR021190">
    <property type="entry name" value="Pept_M10A"/>
</dbReference>
<dbReference type="GO" id="GO:0004222">
    <property type="term" value="F:metalloendopeptidase activity"/>
    <property type="evidence" value="ECO:0007669"/>
    <property type="project" value="InterPro"/>
</dbReference>
<dbReference type="SUPFAM" id="SSF55486">
    <property type="entry name" value="Metalloproteases ('zincins'), catalytic domain"/>
    <property type="match status" value="1"/>
</dbReference>
<evidence type="ECO:0000256" key="1">
    <source>
        <dbReference type="ARBA" id="ARBA00022670"/>
    </source>
</evidence>
<protein>
    <recommendedName>
        <fullName evidence="8">Peptidase metallopeptidase domain-containing protein</fullName>
    </recommendedName>
</protein>
<comment type="cofactor">
    <cofactor evidence="6">
        <name>Ca(2+)</name>
        <dbReference type="ChEBI" id="CHEBI:29108"/>
    </cofactor>
    <text evidence="6">Can bind about 5 Ca(2+) ions per subunit.</text>
</comment>
<feature type="binding site" evidence="6">
    <location>
        <position position="202"/>
    </location>
    <ligand>
        <name>Zn(2+)</name>
        <dbReference type="ChEBI" id="CHEBI:29105"/>
        <label>2</label>
        <note>catalytic</note>
    </ligand>
</feature>
<evidence type="ECO:0000256" key="5">
    <source>
        <dbReference type="PIRSR" id="PIRSR621190-1"/>
    </source>
</evidence>
<evidence type="ECO:0000313" key="10">
    <source>
        <dbReference type="Proteomes" id="UP001202328"/>
    </source>
</evidence>
<feature type="signal peptide" evidence="7">
    <location>
        <begin position="1"/>
        <end position="27"/>
    </location>
</feature>
<name>A0AAD4X9X3_9MAGN</name>
<feature type="chain" id="PRO_5042201626" description="Peptidase metallopeptidase domain-containing protein" evidence="7">
    <location>
        <begin position="28"/>
        <end position="270"/>
    </location>
</feature>
<dbReference type="PANTHER" id="PTHR10201">
    <property type="entry name" value="MATRIX METALLOPROTEINASE"/>
    <property type="match status" value="1"/>
</dbReference>
<evidence type="ECO:0000259" key="8">
    <source>
        <dbReference type="SMART" id="SM00235"/>
    </source>
</evidence>
<feature type="binding site" evidence="6">
    <location>
        <position position="184"/>
    </location>
    <ligand>
        <name>Zn(2+)</name>
        <dbReference type="ChEBI" id="CHEBI:29105"/>
        <label>2</label>
        <note>catalytic</note>
    </ligand>
</feature>
<comment type="cofactor">
    <cofactor evidence="6">
        <name>Zn(2+)</name>
        <dbReference type="ChEBI" id="CHEBI:29105"/>
    </cofactor>
    <text evidence="6">Binds 2 Zn(2+) ions per subunit.</text>
</comment>
<feature type="binding site" evidence="6">
    <location>
        <position position="156"/>
    </location>
    <ligand>
        <name>Zn(2+)</name>
        <dbReference type="ChEBI" id="CHEBI:29105"/>
        <label>1</label>
    </ligand>
</feature>
<keyword evidence="2 6" id="KW-0479">Metal-binding</keyword>
<feature type="binding site" evidence="6">
    <location>
        <position position="132"/>
    </location>
    <ligand>
        <name>Zn(2+)</name>
        <dbReference type="ChEBI" id="CHEBI:29105"/>
        <label>1</label>
    </ligand>
</feature>
<gene>
    <name evidence="9" type="ORF">MKW98_001692</name>
</gene>
<feature type="binding site" evidence="6">
    <location>
        <position position="145"/>
    </location>
    <ligand>
        <name>Zn(2+)</name>
        <dbReference type="ChEBI" id="CHEBI:29105"/>
        <label>1</label>
    </ligand>
</feature>
<dbReference type="Gene3D" id="3.40.390.10">
    <property type="entry name" value="Collagenase (Catalytic Domain)"/>
    <property type="match status" value="1"/>
</dbReference>
<feature type="binding site" description="in inhibited form" evidence="6">
    <location>
        <position position="39"/>
    </location>
    <ligand>
        <name>Zn(2+)</name>
        <dbReference type="ChEBI" id="CHEBI:29105"/>
        <label>2</label>
        <note>catalytic</note>
    </ligand>
</feature>
<dbReference type="SMART" id="SM00235">
    <property type="entry name" value="ZnMc"/>
    <property type="match status" value="1"/>
</dbReference>
<keyword evidence="10" id="KW-1185">Reference proteome</keyword>
<feature type="binding site" evidence="6">
    <location>
        <position position="139"/>
    </location>
    <ligand>
        <name>Ca(2+)</name>
        <dbReference type="ChEBI" id="CHEBI:29108"/>
        <label>3</label>
    </ligand>
</feature>
<sequence>MQNQQCYCFAFLFFLFIITLLFPSIPARNVPSQVMSPRCGVPDHNDDHAKLYTTRHYSFFKGRPTWHHSTVPLMLTYALSPEHIIDYISISDIHVALERAFSTWSSVIPVNFTETKNYKHANIKIGFYYGEHGDGSPFDDTTLAHATGPGTGTYLHFNAGIRWAVDFRSEKSKNAYDLESVAIHEIGHVLGLEHSSIFEAVMWPSIPRRTKNADLSLDDVNGAQALYGANPNFKLDSLKVKNLASPPKSSFGLREIIAISISLVVKALIL</sequence>
<keyword evidence="4 6" id="KW-0862">Zinc</keyword>
<feature type="domain" description="Peptidase metallopeptidase" evidence="8">
    <location>
        <begin position="62"/>
        <end position="229"/>
    </location>
</feature>
<keyword evidence="1" id="KW-0645">Protease</keyword>
<dbReference type="EMBL" id="JAJJMB010013564">
    <property type="protein sequence ID" value="KAI3867258.1"/>
    <property type="molecule type" value="Genomic_DNA"/>
</dbReference>
<proteinExistence type="predicted"/>
<dbReference type="GO" id="GO:0030574">
    <property type="term" value="P:collagen catabolic process"/>
    <property type="evidence" value="ECO:0007669"/>
    <property type="project" value="TreeGrafter"/>
</dbReference>
<dbReference type="InterPro" id="IPR024079">
    <property type="entry name" value="MetalloPept_cat_dom_sf"/>
</dbReference>
<keyword evidence="3" id="KW-0378">Hydrolase</keyword>
<evidence type="ECO:0000313" key="9">
    <source>
        <dbReference type="EMBL" id="KAI3867258.1"/>
    </source>
</evidence>
<dbReference type="CDD" id="cd04278">
    <property type="entry name" value="ZnMc_MMP"/>
    <property type="match status" value="1"/>
</dbReference>
<reference evidence="9" key="1">
    <citation type="submission" date="2022-04" db="EMBL/GenBank/DDBJ databases">
        <title>A functionally conserved STORR gene fusion in Papaver species that diverged 16.8 million years ago.</title>
        <authorList>
            <person name="Catania T."/>
        </authorList>
    </citation>
    <scope>NUCLEOTIDE SEQUENCE</scope>
    <source>
        <strain evidence="9">S-188037</strain>
    </source>
</reference>
<dbReference type="InterPro" id="IPR001818">
    <property type="entry name" value="Pept_M10_metallopeptidase"/>
</dbReference>
<organism evidence="9 10">
    <name type="scientific">Papaver atlanticum</name>
    <dbReference type="NCBI Taxonomy" id="357466"/>
    <lineage>
        <taxon>Eukaryota</taxon>
        <taxon>Viridiplantae</taxon>
        <taxon>Streptophyta</taxon>
        <taxon>Embryophyta</taxon>
        <taxon>Tracheophyta</taxon>
        <taxon>Spermatophyta</taxon>
        <taxon>Magnoliopsida</taxon>
        <taxon>Ranunculales</taxon>
        <taxon>Papaveraceae</taxon>
        <taxon>Papaveroideae</taxon>
        <taxon>Papaver</taxon>
    </lineage>
</organism>
<feature type="binding site" evidence="6">
    <location>
        <position position="194"/>
    </location>
    <ligand>
        <name>Zn(2+)</name>
        <dbReference type="ChEBI" id="CHEBI:29105"/>
        <label>2</label>
        <note>catalytic</note>
    </ligand>
</feature>
<evidence type="ECO:0000256" key="3">
    <source>
        <dbReference type="ARBA" id="ARBA00022801"/>
    </source>
</evidence>
<evidence type="ECO:0000256" key="7">
    <source>
        <dbReference type="SAM" id="SignalP"/>
    </source>
</evidence>
<dbReference type="PANTHER" id="PTHR10201:SF321">
    <property type="entry name" value="METALLOENDOPROTEINASE 4-MMP"/>
    <property type="match status" value="1"/>
</dbReference>
<dbReference type="InterPro" id="IPR006026">
    <property type="entry name" value="Peptidase_Metallo"/>
</dbReference>
<feature type="binding site" evidence="6">
    <location>
        <position position="134"/>
    </location>
    <ligand>
        <name>Zn(2+)</name>
        <dbReference type="ChEBI" id="CHEBI:29105"/>
        <label>1</label>
    </ligand>
</feature>
<dbReference type="GO" id="GO:0030198">
    <property type="term" value="P:extracellular matrix organization"/>
    <property type="evidence" value="ECO:0007669"/>
    <property type="project" value="TreeGrafter"/>
</dbReference>
<dbReference type="GO" id="GO:0008270">
    <property type="term" value="F:zinc ion binding"/>
    <property type="evidence" value="ECO:0007669"/>
    <property type="project" value="InterPro"/>
</dbReference>
<keyword evidence="6" id="KW-0106">Calcium</keyword>
<evidence type="ECO:0000256" key="6">
    <source>
        <dbReference type="PIRSR" id="PIRSR621190-2"/>
    </source>
</evidence>
<dbReference type="GO" id="GO:0031012">
    <property type="term" value="C:extracellular matrix"/>
    <property type="evidence" value="ECO:0007669"/>
    <property type="project" value="InterPro"/>
</dbReference>
<dbReference type="PRINTS" id="PR00138">
    <property type="entry name" value="MATRIXIN"/>
</dbReference>
<feature type="active site" evidence="5">
    <location>
        <position position="185"/>
    </location>
</feature>
<dbReference type="Pfam" id="PF00413">
    <property type="entry name" value="Peptidase_M10"/>
    <property type="match status" value="1"/>
</dbReference>
<accession>A0AAD4X9X3</accession>
<feature type="binding site" evidence="6">
    <location>
        <position position="188"/>
    </location>
    <ligand>
        <name>Zn(2+)</name>
        <dbReference type="ChEBI" id="CHEBI:29105"/>
        <label>2</label>
        <note>catalytic</note>
    </ligand>
</feature>
<dbReference type="AlphaFoldDB" id="A0AAD4X9X3"/>
<dbReference type="Proteomes" id="UP001202328">
    <property type="component" value="Unassembled WGS sequence"/>
</dbReference>
<comment type="caution">
    <text evidence="9">The sequence shown here is derived from an EMBL/GenBank/DDBJ whole genome shotgun (WGS) entry which is preliminary data.</text>
</comment>
<keyword evidence="7" id="KW-0732">Signal</keyword>